<dbReference type="EMBL" id="BRXW01000910">
    <property type="protein sequence ID" value="GMH78816.1"/>
    <property type="molecule type" value="Genomic_DNA"/>
</dbReference>
<keyword evidence="3" id="KW-1185">Reference proteome</keyword>
<gene>
    <name evidence="2" type="ORF">TrLO_g8593</name>
</gene>
<protein>
    <submittedName>
        <fullName evidence="2">Uncharacterized protein</fullName>
    </submittedName>
</protein>
<accession>A0A9W7ATF9</accession>
<evidence type="ECO:0000256" key="1">
    <source>
        <dbReference type="SAM" id="MobiDB-lite"/>
    </source>
</evidence>
<name>A0A9W7ATF9_9STRA</name>
<feature type="compositionally biased region" description="Low complexity" evidence="1">
    <location>
        <begin position="117"/>
        <end position="126"/>
    </location>
</feature>
<evidence type="ECO:0000313" key="3">
    <source>
        <dbReference type="Proteomes" id="UP001165122"/>
    </source>
</evidence>
<evidence type="ECO:0000313" key="2">
    <source>
        <dbReference type="EMBL" id="GMH78816.1"/>
    </source>
</evidence>
<dbReference type="AlphaFoldDB" id="A0A9W7ATF9"/>
<dbReference type="OrthoDB" id="10620098at2759"/>
<reference evidence="3" key="1">
    <citation type="journal article" date="2023" name="Commun. Biol.">
        <title>Genome analysis of Parmales, the sister group of diatoms, reveals the evolutionary specialization of diatoms from phago-mixotrophs to photoautotrophs.</title>
        <authorList>
            <person name="Ban H."/>
            <person name="Sato S."/>
            <person name="Yoshikawa S."/>
            <person name="Yamada K."/>
            <person name="Nakamura Y."/>
            <person name="Ichinomiya M."/>
            <person name="Sato N."/>
            <person name="Blanc-Mathieu R."/>
            <person name="Endo H."/>
            <person name="Kuwata A."/>
            <person name="Ogata H."/>
        </authorList>
    </citation>
    <scope>NUCLEOTIDE SEQUENCE [LARGE SCALE GENOMIC DNA]</scope>
    <source>
        <strain evidence="3">NIES 3700</strain>
    </source>
</reference>
<feature type="compositionally biased region" description="Basic and acidic residues" evidence="1">
    <location>
        <begin position="127"/>
        <end position="137"/>
    </location>
</feature>
<proteinExistence type="predicted"/>
<sequence>MSTPPQTFHTLLPFALSYTESQYSIQNKSSAMFLEVTRYKLKSPASSISSLPPINSPSGLVQLSTMNGKFELSDVQDSKYGEWLNSIVRTANIVNNFNNVKFKVVNKDNETLELYDDNNNNNNNNEELSKENEKKKE</sequence>
<feature type="region of interest" description="Disordered" evidence="1">
    <location>
        <begin position="113"/>
        <end position="137"/>
    </location>
</feature>
<comment type="caution">
    <text evidence="2">The sequence shown here is derived from an EMBL/GenBank/DDBJ whole genome shotgun (WGS) entry which is preliminary data.</text>
</comment>
<dbReference type="Proteomes" id="UP001165122">
    <property type="component" value="Unassembled WGS sequence"/>
</dbReference>
<organism evidence="2 3">
    <name type="scientific">Triparma laevis f. longispina</name>
    <dbReference type="NCBI Taxonomy" id="1714387"/>
    <lineage>
        <taxon>Eukaryota</taxon>
        <taxon>Sar</taxon>
        <taxon>Stramenopiles</taxon>
        <taxon>Ochrophyta</taxon>
        <taxon>Bolidophyceae</taxon>
        <taxon>Parmales</taxon>
        <taxon>Triparmaceae</taxon>
        <taxon>Triparma</taxon>
    </lineage>
</organism>